<dbReference type="Proteomes" id="UP001303046">
    <property type="component" value="Unassembled WGS sequence"/>
</dbReference>
<evidence type="ECO:0000313" key="2">
    <source>
        <dbReference type="Proteomes" id="UP001303046"/>
    </source>
</evidence>
<protein>
    <submittedName>
        <fullName evidence="1">Uncharacterized protein</fullName>
    </submittedName>
</protein>
<proteinExistence type="predicted"/>
<gene>
    <name evidence="1" type="primary">Necator_chrIII.g10225</name>
    <name evidence="1" type="ORF">RB195_009460</name>
</gene>
<evidence type="ECO:0000313" key="1">
    <source>
        <dbReference type="EMBL" id="KAK6741608.1"/>
    </source>
</evidence>
<sequence length="105" mass="11905">MLSVIVSSKRIAFDSTFPRAPRWSGFIRIALHSIYSSFIEYKLGELSELINTAVDIAFAEPFHLLLFFFYAAEMMLEVSRVITNSGKNLSSVGAFKHDISQFSYI</sequence>
<comment type="caution">
    <text evidence="1">The sequence shown here is derived from an EMBL/GenBank/DDBJ whole genome shotgun (WGS) entry which is preliminary data.</text>
</comment>
<keyword evidence="2" id="KW-1185">Reference proteome</keyword>
<organism evidence="1 2">
    <name type="scientific">Necator americanus</name>
    <name type="common">Human hookworm</name>
    <dbReference type="NCBI Taxonomy" id="51031"/>
    <lineage>
        <taxon>Eukaryota</taxon>
        <taxon>Metazoa</taxon>
        <taxon>Ecdysozoa</taxon>
        <taxon>Nematoda</taxon>
        <taxon>Chromadorea</taxon>
        <taxon>Rhabditida</taxon>
        <taxon>Rhabditina</taxon>
        <taxon>Rhabditomorpha</taxon>
        <taxon>Strongyloidea</taxon>
        <taxon>Ancylostomatidae</taxon>
        <taxon>Bunostominae</taxon>
        <taxon>Necator</taxon>
    </lineage>
</organism>
<dbReference type="EMBL" id="JAVFWL010000003">
    <property type="protein sequence ID" value="KAK6741608.1"/>
    <property type="molecule type" value="Genomic_DNA"/>
</dbReference>
<reference evidence="1 2" key="1">
    <citation type="submission" date="2023-08" db="EMBL/GenBank/DDBJ databases">
        <title>A Necator americanus chromosomal reference genome.</title>
        <authorList>
            <person name="Ilik V."/>
            <person name="Petrzelkova K.J."/>
            <person name="Pardy F."/>
            <person name="Fuh T."/>
            <person name="Niatou-Singa F.S."/>
            <person name="Gouil Q."/>
            <person name="Baker L."/>
            <person name="Ritchie M.E."/>
            <person name="Jex A.R."/>
            <person name="Gazzola D."/>
            <person name="Li H."/>
            <person name="Toshio Fujiwara R."/>
            <person name="Zhan B."/>
            <person name="Aroian R.V."/>
            <person name="Pafco B."/>
            <person name="Schwarz E.M."/>
        </authorList>
    </citation>
    <scope>NUCLEOTIDE SEQUENCE [LARGE SCALE GENOMIC DNA]</scope>
    <source>
        <strain evidence="1 2">Aroian</strain>
        <tissue evidence="1">Whole animal</tissue>
    </source>
</reference>
<accession>A0ABR1CV99</accession>
<name>A0ABR1CV99_NECAM</name>